<dbReference type="Proteomes" id="UP000007486">
    <property type="component" value="Chromosome"/>
</dbReference>
<name>F0R139_PHOSB</name>
<reference evidence="3 4" key="1">
    <citation type="journal article" date="2011" name="Stand. Genomic Sci.">
        <title>Complete genome sequence of Bacteroides salanitronis type strain (BL78).</title>
        <authorList>
            <person name="Gronow S."/>
            <person name="Held B."/>
            <person name="Lucas S."/>
            <person name="Lapidus A."/>
            <person name="Del Rio T.G."/>
            <person name="Nolan M."/>
            <person name="Tice H."/>
            <person name="Deshpande S."/>
            <person name="Cheng J.F."/>
            <person name="Pitluck S."/>
            <person name="Liolios K."/>
            <person name="Pagani I."/>
            <person name="Ivanova N."/>
            <person name="Mavromatis K."/>
            <person name="Pati A."/>
            <person name="Tapia R."/>
            <person name="Han C."/>
            <person name="Goodwin L."/>
            <person name="Chen A."/>
            <person name="Palaniappan K."/>
            <person name="Land M."/>
            <person name="Hauser L."/>
            <person name="Chang Y.J."/>
            <person name="Jeffries C.D."/>
            <person name="Brambilla E.M."/>
            <person name="Rohde M."/>
            <person name="Goker M."/>
            <person name="Detter J.C."/>
            <person name="Woyke T."/>
            <person name="Bristow J."/>
            <person name="Markowitz V."/>
            <person name="Hugenholtz P."/>
            <person name="Kyrpides N.C."/>
            <person name="Klenk H.P."/>
            <person name="Eisen J.A."/>
        </authorList>
    </citation>
    <scope>NUCLEOTIDE SEQUENCE [LARGE SCALE GENOMIC DNA]</scope>
    <source>
        <strain evidence="3 4">DSM 18170</strain>
    </source>
</reference>
<dbReference type="GO" id="GO:0016740">
    <property type="term" value="F:transferase activity"/>
    <property type="evidence" value="ECO:0007669"/>
    <property type="project" value="UniProtKB-KW"/>
</dbReference>
<organism evidence="3 4">
    <name type="scientific">Phocaeicola salanitronis (strain DSM 18170 / JCM 13657 / CCUG 60908 / BL78)</name>
    <name type="common">Bacteroides salanitronis</name>
    <dbReference type="NCBI Taxonomy" id="667015"/>
    <lineage>
        <taxon>Bacteria</taxon>
        <taxon>Pseudomonadati</taxon>
        <taxon>Bacteroidota</taxon>
        <taxon>Bacteroidia</taxon>
        <taxon>Bacteroidales</taxon>
        <taxon>Bacteroidaceae</taxon>
        <taxon>Phocaeicola</taxon>
    </lineage>
</organism>
<dbReference type="InterPro" id="IPR017853">
    <property type="entry name" value="GH"/>
</dbReference>
<dbReference type="STRING" id="667015.Bacsa_0700"/>
<dbReference type="SUPFAM" id="SSF51445">
    <property type="entry name" value="(Trans)glycosidases"/>
    <property type="match status" value="1"/>
</dbReference>
<dbReference type="Pfam" id="PF13199">
    <property type="entry name" value="Glyco_hydro_66"/>
    <property type="match status" value="1"/>
</dbReference>
<dbReference type="CDD" id="cd14745">
    <property type="entry name" value="GH66"/>
    <property type="match status" value="1"/>
</dbReference>
<gene>
    <name evidence="3" type="ordered locus">Bacsa_0700</name>
</gene>
<dbReference type="EMBL" id="CP002530">
    <property type="protein sequence ID" value="ADY35294.1"/>
    <property type="molecule type" value="Genomic_DNA"/>
</dbReference>
<dbReference type="PROSITE" id="PS51257">
    <property type="entry name" value="PROKAR_LIPOPROTEIN"/>
    <property type="match status" value="1"/>
</dbReference>
<keyword evidence="2" id="KW-0732">Signal</keyword>
<evidence type="ECO:0000256" key="2">
    <source>
        <dbReference type="ARBA" id="ARBA00022729"/>
    </source>
</evidence>
<dbReference type="AlphaFoldDB" id="F0R139"/>
<dbReference type="KEGG" id="bsa:Bacsa_0700"/>
<keyword evidence="3" id="KW-0808">Transferase</keyword>
<dbReference type="InterPro" id="IPR025092">
    <property type="entry name" value="Glyco_hydro_66"/>
</dbReference>
<sequence>MKFFSHILWFCGAAVLGTACTRHPAPKEETEILQLQTDKACYHPGDSVTFGIDKSVSLSGLHVRYRHLNEVVDEDSLHADSWTWMPPAVDYKGYLAEVFRRDTKGKEETLGTIAVDVSSDWSKFPRYGFLSHYAGVSQEHMEQIIDRLNRLHINGVQYQDWHWKHHRPAAGTSSCPAETWTDIALRPVEKRVVDAYIAETHRRGMLSIFYNLCFGALKDAETDGVSPDWFLYKDKACTERDAHRLPSQWKSDIYLLDPGNAGWQRYLAQENEKVYSLFAFDGFQIDQLGSRGIVYNAQGQEVDLPQAYESFIRAMRTARPDKRLVMNAVSGFGQDAIARAGTDFFYNEVWADQPQFADLAEILKENAALDSTRATVFAAYMNYNVADSTGIFNTPGVLLTDAVMFALGASHLEAGEHLLCKEYFPNNNLRTTAELDKALIAYYDFLVAYENLLRDGGQWQEIKVDCTDGSLKFASWPPRAGCVSVLCRQIGNKQVLHLLNTSQADKLEWRDASGTMPEPDLHTDVPISIEVARPIERVWMASPDFHFGIPYSLEFRQKKGQVTLTLPNLKYWDIVVLEY</sequence>
<dbReference type="InterPro" id="IPR013780">
    <property type="entry name" value="Glyco_hydro_b"/>
</dbReference>
<proteinExistence type="inferred from homology"/>
<dbReference type="eggNOG" id="COG5297">
    <property type="taxonomic scope" value="Bacteria"/>
</dbReference>
<dbReference type="HOGENOM" id="CLU_013685_1_1_10"/>
<dbReference type="InterPro" id="IPR013783">
    <property type="entry name" value="Ig-like_fold"/>
</dbReference>
<protein>
    <submittedName>
        <fullName evidence="3">Cycloisomaltooligosaccharide glucanotransferase</fullName>
    </submittedName>
</protein>
<dbReference type="Gene3D" id="2.60.40.10">
    <property type="entry name" value="Immunoglobulins"/>
    <property type="match status" value="1"/>
</dbReference>
<evidence type="ECO:0000256" key="1">
    <source>
        <dbReference type="ARBA" id="ARBA00010837"/>
    </source>
</evidence>
<dbReference type="OrthoDB" id="9778932at2"/>
<comment type="similarity">
    <text evidence="1">Belongs to the glycosyl hydrolase 66 family.</text>
</comment>
<evidence type="ECO:0000313" key="3">
    <source>
        <dbReference type="EMBL" id="ADY35294.1"/>
    </source>
</evidence>
<keyword evidence="4" id="KW-1185">Reference proteome</keyword>
<dbReference type="Gene3D" id="2.60.40.1180">
    <property type="entry name" value="Golgi alpha-mannosidase II"/>
    <property type="match status" value="1"/>
</dbReference>
<accession>F0R139</accession>
<dbReference type="Gene3D" id="3.20.20.80">
    <property type="entry name" value="Glycosidases"/>
    <property type="match status" value="1"/>
</dbReference>
<evidence type="ECO:0000313" key="4">
    <source>
        <dbReference type="Proteomes" id="UP000007486"/>
    </source>
</evidence>